<comment type="caution">
    <text evidence="2">The sequence shown here is derived from an EMBL/GenBank/DDBJ whole genome shotgun (WGS) entry which is preliminary data.</text>
</comment>
<evidence type="ECO:0000256" key="1">
    <source>
        <dbReference type="SAM" id="MobiDB-lite"/>
    </source>
</evidence>
<keyword evidence="3" id="KW-1185">Reference proteome</keyword>
<evidence type="ECO:0000313" key="3">
    <source>
        <dbReference type="Proteomes" id="UP000527355"/>
    </source>
</evidence>
<reference evidence="2 3" key="1">
    <citation type="journal article" date="2020" name="Nature">
        <title>Six reference-quality genomes reveal evolution of bat adaptations.</title>
        <authorList>
            <person name="Jebb D."/>
            <person name="Huang Z."/>
            <person name="Pippel M."/>
            <person name="Hughes G.M."/>
            <person name="Lavrichenko K."/>
            <person name="Devanna P."/>
            <person name="Winkler S."/>
            <person name="Jermiin L.S."/>
            <person name="Skirmuntt E.C."/>
            <person name="Katzourakis A."/>
            <person name="Burkitt-Gray L."/>
            <person name="Ray D.A."/>
            <person name="Sullivan K.A.M."/>
            <person name="Roscito J.G."/>
            <person name="Kirilenko B.M."/>
            <person name="Davalos L.M."/>
            <person name="Corthals A.P."/>
            <person name="Power M.L."/>
            <person name="Jones G."/>
            <person name="Ransome R.D."/>
            <person name="Dechmann D.K.N."/>
            <person name="Locatelli A.G."/>
            <person name="Puechmaille S.J."/>
            <person name="Fedrigo O."/>
            <person name="Jarvis E.D."/>
            <person name="Hiller M."/>
            <person name="Vernes S.C."/>
            <person name="Myers E.W."/>
            <person name="Teeling E.C."/>
        </authorList>
    </citation>
    <scope>NUCLEOTIDE SEQUENCE [LARGE SCALE GENOMIC DNA]</scope>
    <source>
        <strain evidence="2">MMyoMyo1</strain>
        <tissue evidence="2">Flight muscle</tissue>
    </source>
</reference>
<name>A0A7J7WHF0_MYOMY</name>
<feature type="compositionally biased region" description="Basic and acidic residues" evidence="1">
    <location>
        <begin position="57"/>
        <end position="66"/>
    </location>
</feature>
<gene>
    <name evidence="2" type="ORF">mMyoMyo1_012025</name>
</gene>
<dbReference type="EMBL" id="JABWUV010000008">
    <property type="protein sequence ID" value="KAF6336803.1"/>
    <property type="molecule type" value="Genomic_DNA"/>
</dbReference>
<protein>
    <submittedName>
        <fullName evidence="2">Uncharacterized protein</fullName>
    </submittedName>
</protein>
<dbReference type="Proteomes" id="UP000527355">
    <property type="component" value="Unassembled WGS sequence"/>
</dbReference>
<accession>A0A7J7WHF0</accession>
<dbReference type="AlphaFoldDB" id="A0A7J7WHF0"/>
<proteinExistence type="predicted"/>
<evidence type="ECO:0000313" key="2">
    <source>
        <dbReference type="EMBL" id="KAF6336803.1"/>
    </source>
</evidence>
<feature type="region of interest" description="Disordered" evidence="1">
    <location>
        <begin position="57"/>
        <end position="79"/>
    </location>
</feature>
<sequence>MDGTSLLLGRDRPIQCGGQERTQKVLVSRGQRACEGITSRVPWLSVSFNRHGECLPRTLPDRENPENRTTASSSLHGRRPTWAVPTTSVQRKRCVMFSFSCAALFQMESTWGFPGVWRRVCVGGNATAKATIQPHCLIRCELRPQIFNTTTEIFTVGQFSWREASGILTVHAISEGPGWAAGKRQ</sequence>
<organism evidence="2 3">
    <name type="scientific">Myotis myotis</name>
    <name type="common">Greater mouse-eared bat</name>
    <name type="synonym">Vespertilio myotis</name>
    <dbReference type="NCBI Taxonomy" id="51298"/>
    <lineage>
        <taxon>Eukaryota</taxon>
        <taxon>Metazoa</taxon>
        <taxon>Chordata</taxon>
        <taxon>Craniata</taxon>
        <taxon>Vertebrata</taxon>
        <taxon>Euteleostomi</taxon>
        <taxon>Mammalia</taxon>
        <taxon>Eutheria</taxon>
        <taxon>Laurasiatheria</taxon>
        <taxon>Chiroptera</taxon>
        <taxon>Yangochiroptera</taxon>
        <taxon>Vespertilionidae</taxon>
        <taxon>Myotis</taxon>
    </lineage>
</organism>